<dbReference type="InterPro" id="IPR018711">
    <property type="entry name" value="NAGPA"/>
</dbReference>
<dbReference type="Pfam" id="PF00395">
    <property type="entry name" value="SLH"/>
    <property type="match status" value="3"/>
</dbReference>
<feature type="domain" description="SLH" evidence="3">
    <location>
        <begin position="821"/>
        <end position="878"/>
    </location>
</feature>
<accession>A0A9D5M4G1</accession>
<name>A0A9D5M4G1_9FIRM</name>
<evidence type="ECO:0000259" key="3">
    <source>
        <dbReference type="PROSITE" id="PS51272"/>
    </source>
</evidence>
<dbReference type="RefSeq" id="WP_226392984.1">
    <property type="nucleotide sequence ID" value="NZ_JADCKB010000016.1"/>
</dbReference>
<feature type="chain" id="PRO_5039725079" evidence="2">
    <location>
        <begin position="38"/>
        <end position="878"/>
    </location>
</feature>
<keyword evidence="2" id="KW-0732">Signal</keyword>
<reference evidence="4" key="1">
    <citation type="submission" date="2020-10" db="EMBL/GenBank/DDBJ databases">
        <title>ChiBAC.</title>
        <authorList>
            <person name="Zenner C."/>
            <person name="Hitch T.C.A."/>
            <person name="Clavel T."/>
        </authorList>
    </citation>
    <scope>NUCLEOTIDE SEQUENCE</scope>
    <source>
        <strain evidence="4">DSM 107454</strain>
    </source>
</reference>
<dbReference type="Pfam" id="PF09992">
    <property type="entry name" value="NAGPA"/>
    <property type="match status" value="1"/>
</dbReference>
<evidence type="ECO:0000256" key="1">
    <source>
        <dbReference type="ARBA" id="ARBA00022737"/>
    </source>
</evidence>
<comment type="caution">
    <text evidence="4">The sequence shown here is derived from an EMBL/GenBank/DDBJ whole genome shotgun (WGS) entry which is preliminary data.</text>
</comment>
<keyword evidence="1" id="KW-0677">Repeat</keyword>
<dbReference type="EMBL" id="JADCKB010000016">
    <property type="protein sequence ID" value="MBE5040430.1"/>
    <property type="molecule type" value="Genomic_DNA"/>
</dbReference>
<evidence type="ECO:0000313" key="4">
    <source>
        <dbReference type="EMBL" id="MBE5040430.1"/>
    </source>
</evidence>
<dbReference type="PANTHER" id="PTHR40446:SF2">
    <property type="entry name" value="N-ACETYLGLUCOSAMINE-1-PHOSPHODIESTER ALPHA-N-ACETYLGLUCOSAMINIDASE"/>
    <property type="match status" value="1"/>
</dbReference>
<feature type="domain" description="SLH" evidence="3">
    <location>
        <begin position="693"/>
        <end position="756"/>
    </location>
</feature>
<dbReference type="PROSITE" id="PS51272">
    <property type="entry name" value="SLH"/>
    <property type="match status" value="3"/>
</dbReference>
<feature type="domain" description="SLH" evidence="3">
    <location>
        <begin position="757"/>
        <end position="820"/>
    </location>
</feature>
<dbReference type="Proteomes" id="UP000806542">
    <property type="component" value="Unassembled WGS sequence"/>
</dbReference>
<evidence type="ECO:0000256" key="2">
    <source>
        <dbReference type="SAM" id="SignalP"/>
    </source>
</evidence>
<evidence type="ECO:0000313" key="5">
    <source>
        <dbReference type="Proteomes" id="UP000806542"/>
    </source>
</evidence>
<dbReference type="PANTHER" id="PTHR40446">
    <property type="entry name" value="N-ACETYLGLUCOSAMINE-1-PHOSPHODIESTER ALPHA-N-ACETYLGLUCOSAMINIDASE"/>
    <property type="match status" value="1"/>
</dbReference>
<keyword evidence="5" id="KW-1185">Reference proteome</keyword>
<dbReference type="InterPro" id="IPR001119">
    <property type="entry name" value="SLH_dom"/>
</dbReference>
<protein>
    <submittedName>
        <fullName evidence="4">S-layer homology domain-containing protein</fullName>
    </submittedName>
</protein>
<gene>
    <name evidence="4" type="ORF">INF28_08160</name>
</gene>
<feature type="signal peptide" evidence="2">
    <location>
        <begin position="1"/>
        <end position="37"/>
    </location>
</feature>
<dbReference type="AlphaFoldDB" id="A0A9D5M4G1"/>
<organism evidence="4 5">
    <name type="scientific">Ructibacterium gallinarum</name>
    <dbReference type="NCBI Taxonomy" id="2779355"/>
    <lineage>
        <taxon>Bacteria</taxon>
        <taxon>Bacillati</taxon>
        <taxon>Bacillota</taxon>
        <taxon>Clostridia</taxon>
        <taxon>Eubacteriales</taxon>
        <taxon>Oscillospiraceae</taxon>
        <taxon>Ructibacterium</taxon>
    </lineage>
</organism>
<proteinExistence type="predicted"/>
<sequence length="878" mass="94544">MSLKKPHFISLKTNFIIKFTAALTALFVFSAPFCTYADVLGTLTSQQATQFAQGTVFYTSTFEDASVGQQTEHYVAYTPNSDVVPILTNGASIYGKRTLTQANSYLNDYGIYSAMGMNADFFSFQTGVPMSNVVIDGRIVSKDSDWRPAIGFREDGSAFMGMLPIATTITTEAGSATIECINKYRQPYALYLYTKDFADNTHAPGTGINVVLGSLSGDITLNSSITAVVEAISEDDGSVPIPDDKLILSVDSSASQELKDRLNILQPGMTVTINTSEATGDARWNTAKYALGCLGGKLITNGQLDYEDESAAPRSAIGIRADGTVIFYTIDGRQSGYSYGVRKETLARRLLELGCVEAMNLDGGGSTSIGGVLPGTTDFTIMNSPSDGGLRSCANFFFLKKNNAPSGIPYVLNLSDWGKPVLSGSSIQLRIESAYDSSYGPAQVPSDAVFYLEQDAMTPSPDGVGTGVYENGYVTVRGNGDVYVAAKSGDAYGSTMLRAVATPDEIKIYNASTGEEVQELVMNPGDTIALSATAYWGGQAMVVDNSSFTWRVVSNDDSVGNITDDGFFTTSDQNGASGIVAVNAGLCTREIPVRIRETGEMPPPEYYPLIQGEIGENSFTARLTSQNGTISANEIHLTIDGTPATYQYDATSGILTYLYPENFDENYHRITLIVTDTAGASALAAFDLGNVSQNKNKFPDTVGHWADSYISYMAEHQVVNGSDDGMFHPNSSMTRTEFAIMLCNYLKINPEDYADTTLPFIDAGDIPWWAVNYVKAIYSLGIMQGQLNDYGVAFCPNDNIQRLEYAISVERLLPSGLATAPITATDEADIPFWGKESMKIATAQGILNGYPDGTLRPRQSVTRAEAVKILFTIFGAGK</sequence>